<dbReference type="GO" id="GO:0000776">
    <property type="term" value="C:kinetochore"/>
    <property type="evidence" value="ECO:0007669"/>
    <property type="project" value="InterPro"/>
</dbReference>
<evidence type="ECO:0000259" key="11">
    <source>
        <dbReference type="Pfam" id="PF11699"/>
    </source>
</evidence>
<feature type="compositionally biased region" description="Basic residues" evidence="10">
    <location>
        <begin position="120"/>
        <end position="135"/>
    </location>
</feature>
<dbReference type="EMBL" id="VZTY01023895">
    <property type="protein sequence ID" value="NXU55515.1"/>
    <property type="molecule type" value="Genomic_DNA"/>
</dbReference>
<evidence type="ECO:0000256" key="3">
    <source>
        <dbReference type="ARBA" id="ARBA00023125"/>
    </source>
</evidence>
<dbReference type="PANTHER" id="PTHR16684">
    <property type="entry name" value="CENTROMERE PROTEIN C"/>
    <property type="match status" value="1"/>
</dbReference>
<dbReference type="GO" id="GO:0019237">
    <property type="term" value="F:centromeric DNA binding"/>
    <property type="evidence" value="ECO:0007669"/>
    <property type="project" value="InterPro"/>
</dbReference>
<feature type="domain" description="Mif2/CENP-C cupin" evidence="11">
    <location>
        <begin position="451"/>
        <end position="533"/>
    </location>
</feature>
<feature type="compositionally biased region" description="Basic and acidic residues" evidence="10">
    <location>
        <begin position="68"/>
        <end position="77"/>
    </location>
</feature>
<dbReference type="GO" id="GO:0051315">
    <property type="term" value="P:attachment of mitotic spindle microtubules to kinetochore"/>
    <property type="evidence" value="ECO:0007669"/>
    <property type="project" value="TreeGrafter"/>
</dbReference>
<comment type="function">
    <text evidence="5">Component of the CENPA-NAC (nucleosome-associated) complex, a complex that plays a central role in assembly of kinetochore proteins, mitotic progression and chromosome segregation. The CENPA-NAC complex recruits the CENPA-CAD (nucleosome distal) complex and may be involved in incorporation of newly synthesized CENPA into centromeres. CENPC recruits DNA methylation and DNMT3B to both centromeric and pericentromeric satellite repeats and regulates the histone code in these regions.</text>
</comment>
<dbReference type="AlphaFoldDB" id="A0A7L3LMN1"/>
<evidence type="ECO:0000256" key="4">
    <source>
        <dbReference type="ARBA" id="ARBA00023242"/>
    </source>
</evidence>
<reference evidence="12 13" key="1">
    <citation type="submission" date="2019-09" db="EMBL/GenBank/DDBJ databases">
        <title>Bird 10,000 Genomes (B10K) Project - Family phase.</title>
        <authorList>
            <person name="Zhang G."/>
        </authorList>
    </citation>
    <scope>NUCLEOTIDE SEQUENCE [LARGE SCALE GENOMIC DNA]</scope>
    <source>
        <strain evidence="12">B10K-DU-029-46</strain>
    </source>
</reference>
<comment type="caution">
    <text evidence="12">The sequence shown here is derived from an EMBL/GenBank/DDBJ whole genome shotgun (WGS) entry which is preliminary data.</text>
</comment>
<organism evidence="12 13">
    <name type="scientific">Turnix velox</name>
    <name type="common">Little buttonquail</name>
    <dbReference type="NCBI Taxonomy" id="2529409"/>
    <lineage>
        <taxon>Eukaryota</taxon>
        <taxon>Metazoa</taxon>
        <taxon>Chordata</taxon>
        <taxon>Craniata</taxon>
        <taxon>Vertebrata</taxon>
        <taxon>Euteleostomi</taxon>
        <taxon>Archelosauria</taxon>
        <taxon>Archosauria</taxon>
        <taxon>Dinosauria</taxon>
        <taxon>Saurischia</taxon>
        <taxon>Theropoda</taxon>
        <taxon>Coelurosauria</taxon>
        <taxon>Aves</taxon>
        <taxon>Neognathae</taxon>
        <taxon>Neoaves</taxon>
        <taxon>Charadriiformes</taxon>
        <taxon>Turnicidae</taxon>
        <taxon>Turnix</taxon>
    </lineage>
</organism>
<dbReference type="GO" id="GO:0005634">
    <property type="term" value="C:nucleus"/>
    <property type="evidence" value="ECO:0007669"/>
    <property type="project" value="UniProtKB-SubCell"/>
</dbReference>
<feature type="compositionally biased region" description="Basic and acidic residues" evidence="10">
    <location>
        <begin position="259"/>
        <end position="270"/>
    </location>
</feature>
<evidence type="ECO:0000256" key="10">
    <source>
        <dbReference type="SAM" id="MobiDB-lite"/>
    </source>
</evidence>
<evidence type="ECO:0000313" key="13">
    <source>
        <dbReference type="Proteomes" id="UP000582182"/>
    </source>
</evidence>
<dbReference type="Proteomes" id="UP000582182">
    <property type="component" value="Unassembled WGS sequence"/>
</dbReference>
<evidence type="ECO:0000256" key="2">
    <source>
        <dbReference type="ARBA" id="ARBA00010291"/>
    </source>
</evidence>
<feature type="compositionally biased region" description="Basic residues" evidence="10">
    <location>
        <begin position="1"/>
        <end position="19"/>
    </location>
</feature>
<dbReference type="GO" id="GO:0005721">
    <property type="term" value="C:pericentric heterochromatin"/>
    <property type="evidence" value="ECO:0007669"/>
    <property type="project" value="UniProtKB-ARBA"/>
</dbReference>
<dbReference type="SUPFAM" id="SSF51182">
    <property type="entry name" value="RmlC-like cupins"/>
    <property type="match status" value="1"/>
</dbReference>
<evidence type="ECO:0000256" key="1">
    <source>
        <dbReference type="ARBA" id="ARBA00004123"/>
    </source>
</evidence>
<feature type="region of interest" description="Disordered" evidence="10">
    <location>
        <begin position="1"/>
        <end position="193"/>
    </location>
</feature>
<feature type="non-terminal residue" evidence="12">
    <location>
        <position position="1"/>
    </location>
</feature>
<evidence type="ECO:0000256" key="5">
    <source>
        <dbReference type="ARBA" id="ARBA00053516"/>
    </source>
</evidence>
<comment type="subcellular location">
    <subcellularLocation>
        <location evidence="1">Nucleus</location>
    </subcellularLocation>
</comment>
<dbReference type="FunFam" id="2.60.120.10:FF:000033">
    <property type="entry name" value="Centromere protein C 1"/>
    <property type="match status" value="1"/>
</dbReference>
<dbReference type="Gene3D" id="2.60.120.10">
    <property type="entry name" value="Jelly Rolls"/>
    <property type="match status" value="1"/>
</dbReference>
<proteinExistence type="inferred from homology"/>
<accession>A0A7L3LMN1</accession>
<dbReference type="GO" id="GO:0051382">
    <property type="term" value="P:kinetochore assembly"/>
    <property type="evidence" value="ECO:0007669"/>
    <property type="project" value="InterPro"/>
</dbReference>
<feature type="compositionally biased region" description="Low complexity" evidence="10">
    <location>
        <begin position="307"/>
        <end position="316"/>
    </location>
</feature>
<feature type="compositionally biased region" description="Basic and acidic residues" evidence="10">
    <location>
        <begin position="24"/>
        <end position="33"/>
    </location>
</feature>
<dbReference type="GO" id="GO:0051455">
    <property type="term" value="P:spindle attachment to meiosis I kinetochore"/>
    <property type="evidence" value="ECO:0007669"/>
    <property type="project" value="TreeGrafter"/>
</dbReference>
<sequence length="536" mass="60422">IGKTKKAALRGSPRQKKNMAQKPGAEKPEDKQLRMLSSSGLETKSSDLEQCKTYDVISEDLPVTPAEHQQEETESPRENPNSSEQSASEVSQHLVNKKIPSKQEIPKPPSSKRLPESLKKQHKKPDKKSHNKKPQLQREKAAPDDEPGQEEIESEPVKLNEVLALPMDQKSQTPRTQKLPASGKPKNALESVDGTNYETAVKMLQHFMDMVKNSERKCLPARSSGKTPKKTCPKTGEGVCSSPKDTEGRADSDSSSVEDMARKKQKLADVKRKRNVRKCNLQHRLHGPVLDHCDRFASSGEYHKQDSTSSDSSQDSICRERPVPSDYMEKHKIVMPSNTPNVRRTKRIRLRPLEYWRGEHVNYKVDCTGELVISGVVCPEGKNPSKNKARKGSHKQKKTEKGSEIPKNLSLSDPSKPTLVVDPETNKEVFLECVNNASNLPCFYKSEKVEIYKYLNTPAFAIGKLILKPLQEKGRQHVFMDTVAFHVIYGKIIVTLHKSSYCLTTGHYFYIPAGNEYNICNLLNEESILLFTQFKN</sequence>
<evidence type="ECO:0000256" key="6">
    <source>
        <dbReference type="ARBA" id="ARBA00064952"/>
    </source>
</evidence>
<keyword evidence="3" id="KW-0238">DNA-binding</keyword>
<evidence type="ECO:0000256" key="9">
    <source>
        <dbReference type="ARBA" id="ARBA00083562"/>
    </source>
</evidence>
<feature type="compositionally biased region" description="Polar residues" evidence="10">
    <location>
        <begin position="78"/>
        <end position="94"/>
    </location>
</feature>
<feature type="compositionally biased region" description="Basic residues" evidence="10">
    <location>
        <begin position="385"/>
        <end position="398"/>
    </location>
</feature>
<keyword evidence="13" id="KW-1185">Reference proteome</keyword>
<feature type="compositionally biased region" description="Acidic residues" evidence="10">
    <location>
        <begin position="144"/>
        <end position="154"/>
    </location>
</feature>
<comment type="similarity">
    <text evidence="2">Belongs to the CENP-C/MIF2 family.</text>
</comment>
<gene>
    <name evidence="12" type="primary">Cenpc</name>
    <name evidence="12" type="ORF">TURVEL_R01662</name>
</gene>
<dbReference type="InterPro" id="IPR014710">
    <property type="entry name" value="RmlC-like_jellyroll"/>
</dbReference>
<name>A0A7L3LMN1_9CHAR</name>
<feature type="non-terminal residue" evidence="12">
    <location>
        <position position="536"/>
    </location>
</feature>
<dbReference type="Pfam" id="PF11699">
    <property type="entry name" value="CENP-C_C"/>
    <property type="match status" value="1"/>
</dbReference>
<comment type="subunit">
    <text evidence="6">Oligomer. Component of the CENPA-NAC complex, at least composed of CENPA, CENPC, CENPH, CENPM, CENPN, CENPT and CENPU. The CENPA-NAC complex interacts with the CENPA-CAD complex, composed of CENPI, CENPK, CENPL, CENPO, CENPP, CENPQ, CENPR and CENPS. Binds to DAXX. Interacts with DNMT3B. Interacts directly with CENPA. Identified in a centromere complex containing histones H2A, H2B and H4, and at least CENPA, CENPB, CENPC, CENPT, CENPN, HJURP, SUPT16H, SSRP1 and RSF1. Interacts with MEIKIN.</text>
</comment>
<evidence type="ECO:0000256" key="7">
    <source>
        <dbReference type="ARBA" id="ARBA00068530"/>
    </source>
</evidence>
<evidence type="ECO:0000256" key="8">
    <source>
        <dbReference type="ARBA" id="ARBA00082151"/>
    </source>
</evidence>
<feature type="region of interest" description="Disordered" evidence="10">
    <location>
        <begin position="382"/>
        <end position="418"/>
    </location>
</feature>
<feature type="region of interest" description="Disordered" evidence="10">
    <location>
        <begin position="300"/>
        <end position="327"/>
    </location>
</feature>
<dbReference type="InterPro" id="IPR028386">
    <property type="entry name" value="CENP-C/Mif2/cnp3"/>
</dbReference>
<keyword evidence="4" id="KW-0539">Nucleus</keyword>
<dbReference type="InterPro" id="IPR011051">
    <property type="entry name" value="RmlC_Cupin_sf"/>
</dbReference>
<feature type="compositionally biased region" description="Basic and acidic residues" evidence="10">
    <location>
        <begin position="317"/>
        <end position="327"/>
    </location>
</feature>
<protein>
    <recommendedName>
        <fullName evidence="7">Centromere protein C</fullName>
    </recommendedName>
    <alternativeName>
        <fullName evidence="8">Centromere autoantigen C</fullName>
    </alternativeName>
    <alternativeName>
        <fullName evidence="9">Centromere protein C 1</fullName>
    </alternativeName>
</protein>
<dbReference type="PANTHER" id="PTHR16684:SF11">
    <property type="entry name" value="CENTROMERE PROTEIN C"/>
    <property type="match status" value="1"/>
</dbReference>
<dbReference type="OrthoDB" id="1939643at2759"/>
<evidence type="ECO:0000313" key="12">
    <source>
        <dbReference type="EMBL" id="NXU55515.1"/>
    </source>
</evidence>
<dbReference type="InterPro" id="IPR025974">
    <property type="entry name" value="Mif2/CENP-C_cupin"/>
</dbReference>
<feature type="region of interest" description="Disordered" evidence="10">
    <location>
        <begin position="217"/>
        <end position="275"/>
    </location>
</feature>